<feature type="domain" description="Histidine kinase" evidence="15">
    <location>
        <begin position="141"/>
        <end position="357"/>
    </location>
</feature>
<evidence type="ECO:0000256" key="14">
    <source>
        <dbReference type="SAM" id="Phobius"/>
    </source>
</evidence>
<feature type="domain" description="HAMP" evidence="16">
    <location>
        <begin position="74"/>
        <end position="126"/>
    </location>
</feature>
<evidence type="ECO:0000256" key="9">
    <source>
        <dbReference type="ARBA" id="ARBA00022777"/>
    </source>
</evidence>
<evidence type="ECO:0000256" key="3">
    <source>
        <dbReference type="ARBA" id="ARBA00012438"/>
    </source>
</evidence>
<dbReference type="PROSITE" id="PS50885">
    <property type="entry name" value="HAMP"/>
    <property type="match status" value="1"/>
</dbReference>
<keyword evidence="7 14" id="KW-0812">Transmembrane</keyword>
<dbReference type="PROSITE" id="PS50109">
    <property type="entry name" value="HIS_KIN"/>
    <property type="match status" value="1"/>
</dbReference>
<evidence type="ECO:0000256" key="13">
    <source>
        <dbReference type="ARBA" id="ARBA00023136"/>
    </source>
</evidence>
<dbReference type="PRINTS" id="PR00344">
    <property type="entry name" value="BCTRLSENSOR"/>
</dbReference>
<dbReference type="PANTHER" id="PTHR45528">
    <property type="entry name" value="SENSOR HISTIDINE KINASE CPXA"/>
    <property type="match status" value="1"/>
</dbReference>
<dbReference type="PANTHER" id="PTHR45528:SF1">
    <property type="entry name" value="SENSOR HISTIDINE KINASE CPXA"/>
    <property type="match status" value="1"/>
</dbReference>
<evidence type="ECO:0000256" key="6">
    <source>
        <dbReference type="ARBA" id="ARBA00022679"/>
    </source>
</evidence>
<protein>
    <recommendedName>
        <fullName evidence="3">histidine kinase</fullName>
        <ecNumber evidence="3">2.7.13.3</ecNumber>
    </recommendedName>
</protein>
<dbReference type="InterPro" id="IPR050398">
    <property type="entry name" value="HssS/ArlS-like"/>
</dbReference>
<keyword evidence="13 14" id="KW-0472">Membrane</keyword>
<evidence type="ECO:0000256" key="7">
    <source>
        <dbReference type="ARBA" id="ARBA00022692"/>
    </source>
</evidence>
<dbReference type="SUPFAM" id="SSF158472">
    <property type="entry name" value="HAMP domain-like"/>
    <property type="match status" value="1"/>
</dbReference>
<evidence type="ECO:0000313" key="18">
    <source>
        <dbReference type="Proteomes" id="UP001211894"/>
    </source>
</evidence>
<keyword evidence="9 17" id="KW-0418">Kinase</keyword>
<dbReference type="EMBL" id="JAQKAB010000001">
    <property type="protein sequence ID" value="MDA7025140.1"/>
    <property type="molecule type" value="Genomic_DNA"/>
</dbReference>
<dbReference type="InterPro" id="IPR003594">
    <property type="entry name" value="HATPase_dom"/>
</dbReference>
<dbReference type="Pfam" id="PF00672">
    <property type="entry name" value="HAMP"/>
    <property type="match status" value="1"/>
</dbReference>
<keyword evidence="8" id="KW-0547">Nucleotide-binding</keyword>
<dbReference type="Gene3D" id="1.10.287.130">
    <property type="match status" value="1"/>
</dbReference>
<dbReference type="CDD" id="cd00075">
    <property type="entry name" value="HATPase"/>
    <property type="match status" value="1"/>
</dbReference>
<evidence type="ECO:0000256" key="1">
    <source>
        <dbReference type="ARBA" id="ARBA00000085"/>
    </source>
</evidence>
<organism evidence="17 18">
    <name type="scientific">Bacillus changyiensis</name>
    <dbReference type="NCBI Taxonomy" id="3004103"/>
    <lineage>
        <taxon>Bacteria</taxon>
        <taxon>Bacillati</taxon>
        <taxon>Bacillota</taxon>
        <taxon>Bacilli</taxon>
        <taxon>Bacillales</taxon>
        <taxon>Bacillaceae</taxon>
        <taxon>Bacillus</taxon>
    </lineage>
</organism>
<keyword evidence="5" id="KW-0597">Phosphoprotein</keyword>
<gene>
    <name evidence="17" type="ORF">PJ311_00785</name>
</gene>
<sequence>MKTNLLKGVQFKFLMIFIFSIICTSLMMIVFQIILSKLLHLSDHDLARIEEQYTFLYFLVFLTFTTITFMVFSRTIIRRIEQLNAYANSVKKGNFDSLIEIKTNDEVGELSRNICLMVETIKDSLEKQKQSEQVRNEMISNISHDLRTPLTSLSGYIELAKLNLDNPSLCHDYIEILEAKCESLKNQVNDLLEYANLNYKNINIQMEKVNVKGLIEQVMIDFIPQLEKDSIQFALDIQDEKLYIHADISLFVRLLQNVISNGIHYGKSGKKIKVEVLLRQSNVIINMINYGEAIAKEDLPYIFERFYRGEKSRNEHTGGKGMGLAVAQSIANLHSGSIDVISNEIETVFTISIPRYEKS</sequence>
<dbReference type="InterPro" id="IPR003661">
    <property type="entry name" value="HisK_dim/P_dom"/>
</dbReference>
<comment type="subcellular location">
    <subcellularLocation>
        <location evidence="2">Cell membrane</location>
        <topology evidence="2">Multi-pass membrane protein</topology>
    </subcellularLocation>
</comment>
<evidence type="ECO:0000259" key="16">
    <source>
        <dbReference type="PROSITE" id="PS50885"/>
    </source>
</evidence>
<reference evidence="17 18" key="1">
    <citation type="submission" date="2023-01" db="EMBL/GenBank/DDBJ databases">
        <title>Bacillus changyiensis sp. nov., isolated from a coastal deposit.</title>
        <authorList>
            <person name="Xiao G."/>
            <person name="Lai Q."/>
            <person name="Hu Z."/>
            <person name="Shao Z."/>
        </authorList>
    </citation>
    <scope>NUCLEOTIDE SEQUENCE [LARGE SCALE GENOMIC DNA]</scope>
    <source>
        <strain evidence="17 18">CLL-7-23</strain>
    </source>
</reference>
<keyword evidence="18" id="KW-1185">Reference proteome</keyword>
<dbReference type="EC" id="2.7.13.3" evidence="3"/>
<evidence type="ECO:0000256" key="12">
    <source>
        <dbReference type="ARBA" id="ARBA00023012"/>
    </source>
</evidence>
<keyword evidence="6" id="KW-0808">Transferase</keyword>
<evidence type="ECO:0000256" key="4">
    <source>
        <dbReference type="ARBA" id="ARBA00022475"/>
    </source>
</evidence>
<name>A0ABT4WYM6_9BACI</name>
<dbReference type="InterPro" id="IPR005467">
    <property type="entry name" value="His_kinase_dom"/>
</dbReference>
<dbReference type="InterPro" id="IPR036890">
    <property type="entry name" value="HATPase_C_sf"/>
</dbReference>
<proteinExistence type="predicted"/>
<dbReference type="SUPFAM" id="SSF55874">
    <property type="entry name" value="ATPase domain of HSP90 chaperone/DNA topoisomerase II/histidine kinase"/>
    <property type="match status" value="1"/>
</dbReference>
<evidence type="ECO:0000256" key="2">
    <source>
        <dbReference type="ARBA" id="ARBA00004651"/>
    </source>
</evidence>
<evidence type="ECO:0000259" key="15">
    <source>
        <dbReference type="PROSITE" id="PS50109"/>
    </source>
</evidence>
<dbReference type="Gene3D" id="6.10.340.10">
    <property type="match status" value="1"/>
</dbReference>
<keyword evidence="12" id="KW-0902">Two-component regulatory system</keyword>
<keyword evidence="4" id="KW-1003">Cell membrane</keyword>
<dbReference type="Gene3D" id="3.30.565.10">
    <property type="entry name" value="Histidine kinase-like ATPase, C-terminal domain"/>
    <property type="match status" value="1"/>
</dbReference>
<dbReference type="Pfam" id="PF02518">
    <property type="entry name" value="HATPase_c"/>
    <property type="match status" value="1"/>
</dbReference>
<comment type="catalytic activity">
    <reaction evidence="1">
        <text>ATP + protein L-histidine = ADP + protein N-phospho-L-histidine.</text>
        <dbReference type="EC" id="2.7.13.3"/>
    </reaction>
</comment>
<feature type="transmembrane region" description="Helical" evidence="14">
    <location>
        <begin position="55"/>
        <end position="72"/>
    </location>
</feature>
<feature type="transmembrane region" description="Helical" evidence="14">
    <location>
        <begin position="12"/>
        <end position="35"/>
    </location>
</feature>
<evidence type="ECO:0000313" key="17">
    <source>
        <dbReference type="EMBL" id="MDA7025140.1"/>
    </source>
</evidence>
<dbReference type="InterPro" id="IPR036097">
    <property type="entry name" value="HisK_dim/P_sf"/>
</dbReference>
<dbReference type="GO" id="GO:0016301">
    <property type="term" value="F:kinase activity"/>
    <property type="evidence" value="ECO:0007669"/>
    <property type="project" value="UniProtKB-KW"/>
</dbReference>
<dbReference type="InterPro" id="IPR003660">
    <property type="entry name" value="HAMP_dom"/>
</dbReference>
<comment type="caution">
    <text evidence="17">The sequence shown here is derived from an EMBL/GenBank/DDBJ whole genome shotgun (WGS) entry which is preliminary data.</text>
</comment>
<accession>A0ABT4WYM6</accession>
<evidence type="ECO:0000256" key="11">
    <source>
        <dbReference type="ARBA" id="ARBA00022989"/>
    </source>
</evidence>
<dbReference type="SMART" id="SM00304">
    <property type="entry name" value="HAMP"/>
    <property type="match status" value="1"/>
</dbReference>
<dbReference type="CDD" id="cd06225">
    <property type="entry name" value="HAMP"/>
    <property type="match status" value="1"/>
</dbReference>
<dbReference type="SMART" id="SM00388">
    <property type="entry name" value="HisKA"/>
    <property type="match status" value="1"/>
</dbReference>
<dbReference type="CDD" id="cd00082">
    <property type="entry name" value="HisKA"/>
    <property type="match status" value="1"/>
</dbReference>
<keyword evidence="11 14" id="KW-1133">Transmembrane helix</keyword>
<evidence type="ECO:0000256" key="5">
    <source>
        <dbReference type="ARBA" id="ARBA00022553"/>
    </source>
</evidence>
<evidence type="ECO:0000256" key="10">
    <source>
        <dbReference type="ARBA" id="ARBA00022840"/>
    </source>
</evidence>
<keyword evidence="10" id="KW-0067">ATP-binding</keyword>
<dbReference type="SMART" id="SM00387">
    <property type="entry name" value="HATPase_c"/>
    <property type="match status" value="1"/>
</dbReference>
<dbReference type="Proteomes" id="UP001211894">
    <property type="component" value="Unassembled WGS sequence"/>
</dbReference>
<dbReference type="RefSeq" id="WP_271339005.1">
    <property type="nucleotide sequence ID" value="NZ_JAQKAB010000001.1"/>
</dbReference>
<dbReference type="SUPFAM" id="SSF47384">
    <property type="entry name" value="Homodimeric domain of signal transducing histidine kinase"/>
    <property type="match status" value="1"/>
</dbReference>
<evidence type="ECO:0000256" key="8">
    <source>
        <dbReference type="ARBA" id="ARBA00022741"/>
    </source>
</evidence>
<dbReference type="Pfam" id="PF00512">
    <property type="entry name" value="HisKA"/>
    <property type="match status" value="1"/>
</dbReference>
<dbReference type="InterPro" id="IPR004358">
    <property type="entry name" value="Sig_transdc_His_kin-like_C"/>
</dbReference>